<organism evidence="1 2">
    <name type="scientific">Pleuronectes platessa</name>
    <name type="common">European plaice</name>
    <dbReference type="NCBI Taxonomy" id="8262"/>
    <lineage>
        <taxon>Eukaryota</taxon>
        <taxon>Metazoa</taxon>
        <taxon>Chordata</taxon>
        <taxon>Craniata</taxon>
        <taxon>Vertebrata</taxon>
        <taxon>Euteleostomi</taxon>
        <taxon>Actinopterygii</taxon>
        <taxon>Neopterygii</taxon>
        <taxon>Teleostei</taxon>
        <taxon>Neoteleostei</taxon>
        <taxon>Acanthomorphata</taxon>
        <taxon>Carangaria</taxon>
        <taxon>Pleuronectiformes</taxon>
        <taxon>Pleuronectoidei</taxon>
        <taxon>Pleuronectidae</taxon>
        <taxon>Pleuronectes</taxon>
    </lineage>
</organism>
<dbReference type="EMBL" id="CADEAL010000003">
    <property type="protein sequence ID" value="CAB1412478.1"/>
    <property type="molecule type" value="Genomic_DNA"/>
</dbReference>
<dbReference type="Proteomes" id="UP001153269">
    <property type="component" value="Unassembled WGS sequence"/>
</dbReference>
<name>A0A9N7TI94_PLEPL</name>
<dbReference type="AlphaFoldDB" id="A0A9N7TI94"/>
<evidence type="ECO:0000313" key="1">
    <source>
        <dbReference type="EMBL" id="CAB1412478.1"/>
    </source>
</evidence>
<keyword evidence="2" id="KW-1185">Reference proteome</keyword>
<comment type="caution">
    <text evidence="1">The sequence shown here is derived from an EMBL/GenBank/DDBJ whole genome shotgun (WGS) entry which is preliminary data.</text>
</comment>
<evidence type="ECO:0000313" key="2">
    <source>
        <dbReference type="Proteomes" id="UP001153269"/>
    </source>
</evidence>
<protein>
    <submittedName>
        <fullName evidence="1">Uncharacterized protein</fullName>
    </submittedName>
</protein>
<sequence length="187" mass="21022">MLPHETDKYASVIETFPLSVRVPSVTQRMYVPNSDLQYRQSDLQYRQSDLNPSSLTFLLTGHWFRPRLQDLSLHHMALIVCDGLQLQADRKTKQSGPSVVPMSWRPVSPSGGTPTLTGAVTIYLLLFGSRWRKEQMRVELEVEGGREVVGCTEEGEAGASQIFALSQFVSAQPRREEEGNGRGKCRK</sequence>
<reference evidence="1" key="1">
    <citation type="submission" date="2020-03" db="EMBL/GenBank/DDBJ databases">
        <authorList>
            <person name="Weist P."/>
        </authorList>
    </citation>
    <scope>NUCLEOTIDE SEQUENCE</scope>
</reference>
<proteinExistence type="predicted"/>
<accession>A0A9N7TI94</accession>
<gene>
    <name evidence="1" type="ORF">PLEPLA_LOCUS170</name>
</gene>